<evidence type="ECO:0000256" key="10">
    <source>
        <dbReference type="SAM" id="Phobius"/>
    </source>
</evidence>
<sequence>MLKISFFIIFLFMVVEVIGGFVTNSLALLSDATHMLSDALALALALLAFKIGEKNGTLRHTFGYKRVEILVAFLNSITLLAIAVWIVFEAISRFKNPPEIATFGMLAVSFVGLLVNLVVAFYMLKKADVSENVNLKGAYLHVLSDLLGSAGAVVTGLLMIFFNLFIADAIVSVLVAILVAKSGWELLKATFHILMEGSPVNVNSDEILTAILGVNGVKSIHDLHIWSISSGINALCAHVVVDSTLSIKDGQEIVKNIENALKKLNITHQTIQLETAQNDCKDELICDLKGDSNGHLGHNH</sequence>
<feature type="transmembrane region" description="Helical" evidence="10">
    <location>
        <begin position="7"/>
        <end position="26"/>
    </location>
</feature>
<evidence type="ECO:0000313" key="13">
    <source>
        <dbReference type="EMBL" id="MDL0089381.1"/>
    </source>
</evidence>
<protein>
    <submittedName>
        <fullName evidence="13">Cation diffusion facilitator family transporter</fullName>
    </submittedName>
</protein>
<dbReference type="InterPro" id="IPR058533">
    <property type="entry name" value="Cation_efflux_TM"/>
</dbReference>
<feature type="coiled-coil region" evidence="9">
    <location>
        <begin position="247"/>
        <end position="274"/>
    </location>
</feature>
<dbReference type="Gene3D" id="1.20.1510.10">
    <property type="entry name" value="Cation efflux protein transmembrane domain"/>
    <property type="match status" value="1"/>
</dbReference>
<dbReference type="InterPro" id="IPR027470">
    <property type="entry name" value="Cation_efflux_CTD"/>
</dbReference>
<evidence type="ECO:0000256" key="2">
    <source>
        <dbReference type="ARBA" id="ARBA00008873"/>
    </source>
</evidence>
<keyword evidence="5" id="KW-0862">Zinc</keyword>
<dbReference type="PANTHER" id="PTHR11562">
    <property type="entry name" value="CATION EFFLUX PROTEIN/ ZINC TRANSPORTER"/>
    <property type="match status" value="1"/>
</dbReference>
<keyword evidence="3" id="KW-0813">Transport</keyword>
<organism evidence="13 14">
    <name type="scientific">Campylobacter gastrosuis</name>
    <dbReference type="NCBI Taxonomy" id="2974576"/>
    <lineage>
        <taxon>Bacteria</taxon>
        <taxon>Pseudomonadati</taxon>
        <taxon>Campylobacterota</taxon>
        <taxon>Epsilonproteobacteria</taxon>
        <taxon>Campylobacterales</taxon>
        <taxon>Campylobacteraceae</taxon>
        <taxon>Campylobacter</taxon>
    </lineage>
</organism>
<evidence type="ECO:0000313" key="14">
    <source>
        <dbReference type="Proteomes" id="UP001173801"/>
    </source>
</evidence>
<reference evidence="13" key="1">
    <citation type="submission" date="2022-08" db="EMBL/GenBank/DDBJ databases">
        <authorList>
            <person name="Wang H."/>
        </authorList>
    </citation>
    <scope>NUCLEOTIDE SEQUENCE</scope>
    <source>
        <strain evidence="13">PS10</strain>
    </source>
</reference>
<keyword evidence="7" id="KW-0406">Ion transport</keyword>
<evidence type="ECO:0000259" key="11">
    <source>
        <dbReference type="Pfam" id="PF01545"/>
    </source>
</evidence>
<feature type="domain" description="Cation efflux protein transmembrane" evidence="11">
    <location>
        <begin position="2"/>
        <end position="195"/>
    </location>
</feature>
<dbReference type="InterPro" id="IPR050681">
    <property type="entry name" value="CDF/SLC30A"/>
</dbReference>
<evidence type="ECO:0000256" key="6">
    <source>
        <dbReference type="ARBA" id="ARBA00022989"/>
    </source>
</evidence>
<dbReference type="SUPFAM" id="SSF161111">
    <property type="entry name" value="Cation efflux protein transmembrane domain-like"/>
    <property type="match status" value="1"/>
</dbReference>
<dbReference type="Gene3D" id="3.30.70.1350">
    <property type="entry name" value="Cation efflux protein, cytoplasmic domain"/>
    <property type="match status" value="1"/>
</dbReference>
<feature type="transmembrane region" description="Helical" evidence="10">
    <location>
        <begin position="160"/>
        <end position="180"/>
    </location>
</feature>
<dbReference type="Pfam" id="PF16916">
    <property type="entry name" value="ZT_dimer"/>
    <property type="match status" value="1"/>
</dbReference>
<dbReference type="Pfam" id="PF01545">
    <property type="entry name" value="Cation_efflux"/>
    <property type="match status" value="1"/>
</dbReference>
<evidence type="ECO:0000256" key="5">
    <source>
        <dbReference type="ARBA" id="ARBA00022906"/>
    </source>
</evidence>
<keyword evidence="9" id="KW-0175">Coiled coil</keyword>
<dbReference type="EMBL" id="JANURM010000011">
    <property type="protein sequence ID" value="MDL0089381.1"/>
    <property type="molecule type" value="Genomic_DNA"/>
</dbReference>
<feature type="transmembrane region" description="Helical" evidence="10">
    <location>
        <begin position="100"/>
        <end position="124"/>
    </location>
</feature>
<evidence type="ECO:0000256" key="1">
    <source>
        <dbReference type="ARBA" id="ARBA00004141"/>
    </source>
</evidence>
<comment type="similarity">
    <text evidence="2">Belongs to the cation diffusion facilitator (CDF) transporter (TC 2.A.4) family. SLC30A subfamily.</text>
</comment>
<feature type="domain" description="Cation efflux protein cytoplasmic" evidence="12">
    <location>
        <begin position="202"/>
        <end position="275"/>
    </location>
</feature>
<evidence type="ECO:0000259" key="12">
    <source>
        <dbReference type="Pfam" id="PF16916"/>
    </source>
</evidence>
<gene>
    <name evidence="13" type="ORF">NYG85_08415</name>
</gene>
<proteinExistence type="inferred from homology"/>
<evidence type="ECO:0000256" key="7">
    <source>
        <dbReference type="ARBA" id="ARBA00023065"/>
    </source>
</evidence>
<comment type="caution">
    <text evidence="13">The sequence shown here is derived from an EMBL/GenBank/DDBJ whole genome shotgun (WGS) entry which is preliminary data.</text>
</comment>
<evidence type="ECO:0000256" key="3">
    <source>
        <dbReference type="ARBA" id="ARBA00022448"/>
    </source>
</evidence>
<accession>A0ABT7HR46</accession>
<dbReference type="NCBIfam" id="TIGR01297">
    <property type="entry name" value="CDF"/>
    <property type="match status" value="1"/>
</dbReference>
<comment type="subcellular location">
    <subcellularLocation>
        <location evidence="1">Membrane</location>
        <topology evidence="1">Multi-pass membrane protein</topology>
    </subcellularLocation>
</comment>
<feature type="transmembrane region" description="Helical" evidence="10">
    <location>
        <begin position="69"/>
        <end position="88"/>
    </location>
</feature>
<evidence type="ECO:0000256" key="8">
    <source>
        <dbReference type="ARBA" id="ARBA00023136"/>
    </source>
</evidence>
<name>A0ABT7HR46_9BACT</name>
<reference evidence="13" key="2">
    <citation type="journal article" date="2023" name="Microorganisms">
        <title>Isolation and Genomic Characteristics of Cat-Borne Campylobacter felis sp. nov. and Sheep-Borne Campylobacter ovis sp. nov.</title>
        <authorList>
            <person name="Wang H."/>
            <person name="Li Y."/>
            <person name="Gu Y."/>
            <person name="Zhou G."/>
            <person name="Chen X."/>
            <person name="Zhang X."/>
            <person name="Shao Z."/>
            <person name="Zhang J."/>
            <person name="Zhang M."/>
        </authorList>
    </citation>
    <scope>NUCLEOTIDE SEQUENCE</scope>
    <source>
        <strain evidence="13">PS10</strain>
    </source>
</reference>
<evidence type="ECO:0000256" key="4">
    <source>
        <dbReference type="ARBA" id="ARBA00022692"/>
    </source>
</evidence>
<dbReference type="Proteomes" id="UP001173801">
    <property type="component" value="Unassembled WGS sequence"/>
</dbReference>
<keyword evidence="6 10" id="KW-1133">Transmembrane helix</keyword>
<keyword evidence="14" id="KW-1185">Reference proteome</keyword>
<keyword evidence="5" id="KW-0864">Zinc transport</keyword>
<dbReference type="InterPro" id="IPR027469">
    <property type="entry name" value="Cation_efflux_TMD_sf"/>
</dbReference>
<keyword evidence="4 10" id="KW-0812">Transmembrane</keyword>
<dbReference type="SUPFAM" id="SSF160240">
    <property type="entry name" value="Cation efflux protein cytoplasmic domain-like"/>
    <property type="match status" value="1"/>
</dbReference>
<dbReference type="InterPro" id="IPR036837">
    <property type="entry name" value="Cation_efflux_CTD_sf"/>
</dbReference>
<dbReference type="PANTHER" id="PTHR11562:SF17">
    <property type="entry name" value="RE54080P-RELATED"/>
    <property type="match status" value="1"/>
</dbReference>
<evidence type="ECO:0000256" key="9">
    <source>
        <dbReference type="SAM" id="Coils"/>
    </source>
</evidence>
<keyword evidence="8 10" id="KW-0472">Membrane</keyword>
<dbReference type="InterPro" id="IPR002524">
    <property type="entry name" value="Cation_efflux"/>
</dbReference>